<dbReference type="RefSeq" id="WP_353062346.1">
    <property type="nucleotide sequence ID" value="NZ_CP132942.1"/>
</dbReference>
<dbReference type="Pfam" id="PF01370">
    <property type="entry name" value="Epimerase"/>
    <property type="match status" value="1"/>
</dbReference>
<dbReference type="NCBIfam" id="TIGR03466">
    <property type="entry name" value="HpnA"/>
    <property type="match status" value="1"/>
</dbReference>
<name>A0AAU7ZKJ5_9BACT</name>
<accession>A0AAU7ZKJ5</accession>
<dbReference type="PANTHER" id="PTHR48079:SF6">
    <property type="entry name" value="NAD(P)-BINDING DOMAIN-CONTAINING PROTEIN-RELATED"/>
    <property type="match status" value="1"/>
</dbReference>
<dbReference type="AlphaFoldDB" id="A0AAU7ZKJ5"/>
<evidence type="ECO:0000313" key="2">
    <source>
        <dbReference type="EMBL" id="XCB31501.1"/>
    </source>
</evidence>
<dbReference type="InterPro" id="IPR017829">
    <property type="entry name" value="Hopanoid-assoc_sugar_epimerase"/>
</dbReference>
<dbReference type="InterPro" id="IPR001509">
    <property type="entry name" value="Epimerase_deHydtase"/>
</dbReference>
<dbReference type="Gene3D" id="3.40.50.720">
    <property type="entry name" value="NAD(P)-binding Rossmann-like Domain"/>
    <property type="match status" value="1"/>
</dbReference>
<proteinExistence type="predicted"/>
<organism evidence="2">
    <name type="scientific">Tunturiibacter psychrotolerans</name>
    <dbReference type="NCBI Taxonomy" id="3069686"/>
    <lineage>
        <taxon>Bacteria</taxon>
        <taxon>Pseudomonadati</taxon>
        <taxon>Acidobacteriota</taxon>
        <taxon>Terriglobia</taxon>
        <taxon>Terriglobales</taxon>
        <taxon>Acidobacteriaceae</taxon>
        <taxon>Tunturiibacter</taxon>
    </lineage>
</organism>
<dbReference type="InterPro" id="IPR051783">
    <property type="entry name" value="NAD(P)-dependent_oxidoreduct"/>
</dbReference>
<dbReference type="GO" id="GO:0005737">
    <property type="term" value="C:cytoplasm"/>
    <property type="evidence" value="ECO:0007669"/>
    <property type="project" value="TreeGrafter"/>
</dbReference>
<feature type="domain" description="NAD-dependent epimerase/dehydratase" evidence="1">
    <location>
        <begin position="3"/>
        <end position="229"/>
    </location>
</feature>
<evidence type="ECO:0000259" key="1">
    <source>
        <dbReference type="Pfam" id="PF01370"/>
    </source>
</evidence>
<reference evidence="2" key="1">
    <citation type="submission" date="2023-08" db="EMBL/GenBank/DDBJ databases">
        <authorList>
            <person name="Messyasz A."/>
            <person name="Mannisto M.K."/>
            <person name="Kerkhof L.J."/>
            <person name="Haggblom M."/>
        </authorList>
    </citation>
    <scope>NUCLEOTIDE SEQUENCE</scope>
    <source>
        <strain evidence="2">X5P6</strain>
    </source>
</reference>
<dbReference type="GO" id="GO:0004029">
    <property type="term" value="F:aldehyde dehydrogenase (NAD+) activity"/>
    <property type="evidence" value="ECO:0007669"/>
    <property type="project" value="TreeGrafter"/>
</dbReference>
<reference evidence="2" key="2">
    <citation type="journal article" date="2024" name="Environ. Microbiol.">
        <title>Genome analysis and description of Tunturibacter gen. nov. expands the diversity of Terriglobia in tundra soils.</title>
        <authorList>
            <person name="Messyasz A."/>
            <person name="Mannisto M.K."/>
            <person name="Kerkhof L.J."/>
            <person name="Haggblom M.M."/>
        </authorList>
    </citation>
    <scope>NUCLEOTIDE SEQUENCE</scope>
    <source>
        <strain evidence="2">X5P6</strain>
    </source>
</reference>
<dbReference type="EMBL" id="CP132942">
    <property type="protein sequence ID" value="XCB31501.1"/>
    <property type="molecule type" value="Genomic_DNA"/>
</dbReference>
<dbReference type="CDD" id="cd05228">
    <property type="entry name" value="AR_FR_like_1_SDR_e"/>
    <property type="match status" value="1"/>
</dbReference>
<protein>
    <submittedName>
        <fullName evidence="2">NAD-dependent epimerase/dehydratase family protein</fullName>
    </submittedName>
</protein>
<dbReference type="SUPFAM" id="SSF51735">
    <property type="entry name" value="NAD(P)-binding Rossmann-fold domains"/>
    <property type="match status" value="1"/>
</dbReference>
<dbReference type="InterPro" id="IPR036291">
    <property type="entry name" value="NAD(P)-bd_dom_sf"/>
</dbReference>
<dbReference type="PANTHER" id="PTHR48079">
    <property type="entry name" value="PROTEIN YEEZ"/>
    <property type="match status" value="1"/>
</dbReference>
<gene>
    <name evidence="2" type="ORF">RBB77_13675</name>
</gene>
<dbReference type="KEGG" id="tpsc:RBB77_13675"/>
<sequence>MRVFITGATGFVGGHVARSYAAEGASLRLLTRKTSRLDSLDDIHAEMVTGDLREPEKLRSALVGCDALVHVAADYRLWVRDPDQMYAANVTGTRELLKLACEVGVRRVVYTSSVATMGFKSDGTIVNEETPVSLEEMIGHYKRSKFLGELEAIKAAKAGQHVMILNPTTPIGPGDWKPTPTGRIIVDFLNKNFPAYVDTGLNLVDVAEVARMHVVALEHGTPGERYILGGENLTLKQILDRMSTITGLPSPTMKVPHAVAMAFAFFDENFTGKLRGKEPRATVEAVRMGKKMMFASSAKAERELGFQVVPIYNALRAAIEWFVAHGYAPPLDGHAA</sequence>